<evidence type="ECO:0000256" key="4">
    <source>
        <dbReference type="ARBA" id="ARBA00047686"/>
    </source>
</evidence>
<evidence type="ECO:0000313" key="7">
    <source>
        <dbReference type="EMBL" id="BBO23233.1"/>
    </source>
</evidence>
<dbReference type="PANTHER" id="PTHR11241">
    <property type="entry name" value="DEOXYURIDINE 5'-TRIPHOSPHATE NUCLEOTIDOHYDROLASE"/>
    <property type="match status" value="1"/>
</dbReference>
<evidence type="ECO:0000259" key="6">
    <source>
        <dbReference type="Pfam" id="PF00692"/>
    </source>
</evidence>
<evidence type="ECO:0000256" key="2">
    <source>
        <dbReference type="ARBA" id="ARBA00022801"/>
    </source>
</evidence>
<feature type="binding site" evidence="5">
    <location>
        <position position="91"/>
    </location>
    <ligand>
        <name>substrate</name>
    </ligand>
</feature>
<dbReference type="InterPro" id="IPR008181">
    <property type="entry name" value="dUTPase"/>
</dbReference>
<dbReference type="KEGG" id="npy:NPRO_08280"/>
<comment type="catalytic activity">
    <reaction evidence="4 5">
        <text>dUTP + H2O = dUMP + diphosphate + H(+)</text>
        <dbReference type="Rhea" id="RHEA:10248"/>
        <dbReference type="ChEBI" id="CHEBI:15377"/>
        <dbReference type="ChEBI" id="CHEBI:15378"/>
        <dbReference type="ChEBI" id="CHEBI:33019"/>
        <dbReference type="ChEBI" id="CHEBI:61555"/>
        <dbReference type="ChEBI" id="CHEBI:246422"/>
        <dbReference type="EC" id="3.6.1.23"/>
    </reaction>
</comment>
<comment type="similarity">
    <text evidence="1 5">Belongs to the dUTPase family.</text>
</comment>
<dbReference type="GO" id="GO:0006226">
    <property type="term" value="P:dUMP biosynthetic process"/>
    <property type="evidence" value="ECO:0007669"/>
    <property type="project" value="UniProtKB-UniRule"/>
</dbReference>
<dbReference type="HAMAP" id="MF_00116">
    <property type="entry name" value="dUTPase_bact"/>
    <property type="match status" value="1"/>
</dbReference>
<dbReference type="AlphaFoldDB" id="A0A809R6M8"/>
<feature type="binding site" evidence="5">
    <location>
        <begin position="78"/>
        <end position="80"/>
    </location>
    <ligand>
        <name>substrate</name>
    </ligand>
</feature>
<dbReference type="Pfam" id="PF00692">
    <property type="entry name" value="dUTPase"/>
    <property type="match status" value="1"/>
</dbReference>
<reference evidence="7" key="1">
    <citation type="journal article" name="DNA Res.">
        <title>The physiological potential of anammox bacteria as revealed by their core genome structure.</title>
        <authorList>
            <person name="Okubo T."/>
            <person name="Toyoda A."/>
            <person name="Fukuhara K."/>
            <person name="Uchiyama I."/>
            <person name="Harigaya Y."/>
            <person name="Kuroiwa M."/>
            <person name="Suzuki T."/>
            <person name="Murakami Y."/>
            <person name="Suwa Y."/>
            <person name="Takami H."/>
        </authorList>
    </citation>
    <scope>NUCLEOTIDE SEQUENCE</scope>
    <source>
        <strain evidence="7">317325-2</strain>
    </source>
</reference>
<dbReference type="InterPro" id="IPR029054">
    <property type="entry name" value="dUTPase-like"/>
</dbReference>
<comment type="pathway">
    <text evidence="5">Pyrimidine metabolism; dUMP biosynthesis; dUMP from dCTP (dUTP route): step 2/2.</text>
</comment>
<sequence length="158" mass="16773">MEAANDLLQRPNEGSRTLELPVTLEPGAVPPAYQTSGAAGMDLHSNEGVVLEPLQRKLVRTGVRIAVPPGFEAQVRPRSGLALRLGLSMVNSPGTIDSDYRGEIAIILINLGSEVVKLEHGERIAQLVVCPVARAEVRIVAELSETDRGEGGFGSTGR</sequence>
<comment type="caution">
    <text evidence="5">Lacks conserved residue(s) required for the propagation of feature annotation.</text>
</comment>
<keyword evidence="3 5" id="KW-0546">Nucleotide metabolism</keyword>
<dbReference type="InterPro" id="IPR036157">
    <property type="entry name" value="dUTPase-like_sf"/>
</dbReference>
<keyword evidence="5" id="KW-0479">Metal-binding</keyword>
<evidence type="ECO:0000256" key="3">
    <source>
        <dbReference type="ARBA" id="ARBA00023080"/>
    </source>
</evidence>
<comment type="function">
    <text evidence="5">This enzyme is involved in nucleotide metabolism: it produces dUMP, the immediate precursor of thymidine nucleotides and it decreases the intracellular concentration of dUTP so that uracil cannot be incorporated into DNA.</text>
</comment>
<evidence type="ECO:0000256" key="5">
    <source>
        <dbReference type="HAMAP-Rule" id="MF_00116"/>
    </source>
</evidence>
<dbReference type="GO" id="GO:0000287">
    <property type="term" value="F:magnesium ion binding"/>
    <property type="evidence" value="ECO:0007669"/>
    <property type="project" value="UniProtKB-UniRule"/>
</dbReference>
<comment type="cofactor">
    <cofactor evidence="5">
        <name>Mg(2+)</name>
        <dbReference type="ChEBI" id="CHEBI:18420"/>
    </cofactor>
</comment>
<dbReference type="NCBIfam" id="TIGR00576">
    <property type="entry name" value="dut"/>
    <property type="match status" value="1"/>
</dbReference>
<dbReference type="Proteomes" id="UP000662873">
    <property type="component" value="Chromosome"/>
</dbReference>
<dbReference type="SUPFAM" id="SSF51283">
    <property type="entry name" value="dUTPase-like"/>
    <property type="match status" value="1"/>
</dbReference>
<evidence type="ECO:0000256" key="1">
    <source>
        <dbReference type="ARBA" id="ARBA00006581"/>
    </source>
</evidence>
<gene>
    <name evidence="5" type="primary">dut</name>
    <name evidence="7" type="ORF">NPRO_08280</name>
</gene>
<keyword evidence="2 5" id="KW-0378">Hydrolase</keyword>
<dbReference type="Gene3D" id="2.70.40.10">
    <property type="match status" value="1"/>
</dbReference>
<dbReference type="CDD" id="cd07557">
    <property type="entry name" value="trimeric_dUTPase"/>
    <property type="match status" value="1"/>
</dbReference>
<accession>A0A809R6M8</accession>
<organism evidence="7 8">
    <name type="scientific">Candidatus Nitrosymbiomonas proteolyticus</name>
    <dbReference type="NCBI Taxonomy" id="2608984"/>
    <lineage>
        <taxon>Bacteria</taxon>
        <taxon>Bacillati</taxon>
        <taxon>Armatimonadota</taxon>
        <taxon>Armatimonadota incertae sedis</taxon>
        <taxon>Candidatus Nitrosymbiomonas</taxon>
    </lineage>
</organism>
<dbReference type="PANTHER" id="PTHR11241:SF0">
    <property type="entry name" value="DEOXYURIDINE 5'-TRIPHOSPHATE NUCLEOTIDOHYDROLASE"/>
    <property type="match status" value="1"/>
</dbReference>
<feature type="binding site" evidence="5">
    <location>
        <begin position="95"/>
        <end position="97"/>
    </location>
    <ligand>
        <name>substrate</name>
    </ligand>
</feature>
<dbReference type="NCBIfam" id="NF001862">
    <property type="entry name" value="PRK00601.1"/>
    <property type="match status" value="1"/>
</dbReference>
<dbReference type="EMBL" id="AP021858">
    <property type="protein sequence ID" value="BBO23233.1"/>
    <property type="molecule type" value="Genomic_DNA"/>
</dbReference>
<dbReference type="UniPathway" id="UPA00610">
    <property type="reaction ID" value="UER00666"/>
</dbReference>
<dbReference type="EC" id="3.6.1.23" evidence="5"/>
<dbReference type="GO" id="GO:0004170">
    <property type="term" value="F:dUTP diphosphatase activity"/>
    <property type="evidence" value="ECO:0007669"/>
    <property type="project" value="UniProtKB-UniRule"/>
</dbReference>
<dbReference type="GO" id="GO:0046081">
    <property type="term" value="P:dUTP catabolic process"/>
    <property type="evidence" value="ECO:0007669"/>
    <property type="project" value="InterPro"/>
</dbReference>
<protein>
    <recommendedName>
        <fullName evidence="5">Deoxyuridine 5'-triphosphate nucleotidohydrolase</fullName>
        <shortName evidence="5">dUTPase</shortName>
        <ecNumber evidence="5">3.6.1.23</ecNumber>
    </recommendedName>
    <alternativeName>
        <fullName evidence="5">dUTP pyrophosphatase</fullName>
    </alternativeName>
</protein>
<evidence type="ECO:0000313" key="8">
    <source>
        <dbReference type="Proteomes" id="UP000662873"/>
    </source>
</evidence>
<name>A0A809R6M8_9BACT</name>
<proteinExistence type="inferred from homology"/>
<keyword evidence="5" id="KW-0460">Magnesium</keyword>
<feature type="domain" description="dUTPase-like" evidence="6">
    <location>
        <begin position="31"/>
        <end position="157"/>
    </location>
</feature>
<dbReference type="InterPro" id="IPR033704">
    <property type="entry name" value="dUTPase_trimeric"/>
</dbReference>